<evidence type="ECO:0000313" key="4">
    <source>
        <dbReference type="EMBL" id="SDR05836.1"/>
    </source>
</evidence>
<name>A0A1H1FZ60_9EURY</name>
<dbReference type="InterPro" id="IPR041596">
    <property type="entry name" value="Lig_Pab1020_C"/>
</dbReference>
<dbReference type="EMBL" id="QQST01000003">
    <property type="protein sequence ID" value="RDI69958.1"/>
    <property type="molecule type" value="Genomic_DNA"/>
</dbReference>
<evidence type="ECO:0000313" key="5">
    <source>
        <dbReference type="Proteomes" id="UP000199289"/>
    </source>
</evidence>
<dbReference type="OrthoDB" id="14524at2157"/>
<dbReference type="Pfam" id="PF09414">
    <property type="entry name" value="RNA_ligase"/>
    <property type="match status" value="1"/>
</dbReference>
<reference evidence="4" key="2">
    <citation type="submission" date="2016-10" db="EMBL/GenBank/DDBJ databases">
        <authorList>
            <person name="de Groot N.N."/>
        </authorList>
    </citation>
    <scope>NUCLEOTIDE SEQUENCE [LARGE SCALE GENOMIC DNA]</scope>
    <source>
        <strain evidence="4">CGMCC 1.12397</strain>
    </source>
</reference>
<dbReference type="Gene3D" id="3.30.1490.70">
    <property type="match status" value="1"/>
</dbReference>
<dbReference type="Pfam" id="PF18330">
    <property type="entry name" value="Lig_C"/>
    <property type="match status" value="1"/>
</dbReference>
<dbReference type="NCBIfam" id="TIGR01209">
    <property type="entry name" value="RNA ligase"/>
    <property type="match status" value="1"/>
</dbReference>
<proteinExistence type="predicted"/>
<evidence type="ECO:0000313" key="6">
    <source>
        <dbReference type="Proteomes" id="UP000255421"/>
    </source>
</evidence>
<dbReference type="Proteomes" id="UP000199289">
    <property type="component" value="Unassembled WGS sequence"/>
</dbReference>
<accession>A0A1H1FZ60</accession>
<dbReference type="GO" id="GO:0016874">
    <property type="term" value="F:ligase activity"/>
    <property type="evidence" value="ECO:0007669"/>
    <property type="project" value="UniProtKB-KW"/>
</dbReference>
<dbReference type="SUPFAM" id="SSF56091">
    <property type="entry name" value="DNA ligase/mRNA capping enzyme, catalytic domain"/>
    <property type="match status" value="1"/>
</dbReference>
<dbReference type="InterPro" id="IPR001072">
    <property type="entry name" value="RNA_ligase_Pab1020"/>
</dbReference>
<feature type="domain" description="RNA ligase" evidence="1">
    <location>
        <begin position="83"/>
        <end position="236"/>
    </location>
</feature>
<dbReference type="Gene3D" id="3.30.70.2160">
    <property type="match status" value="1"/>
</dbReference>
<dbReference type="Gene3D" id="3.30.470.30">
    <property type="entry name" value="DNA ligase/mRNA capping enzyme"/>
    <property type="match status" value="1"/>
</dbReference>
<dbReference type="RefSeq" id="WP_092538895.1">
    <property type="nucleotide sequence ID" value="NZ_FNKQ01000005.1"/>
</dbReference>
<dbReference type="EMBL" id="FNKQ01000005">
    <property type="protein sequence ID" value="SDR05836.1"/>
    <property type="molecule type" value="Genomic_DNA"/>
</dbReference>
<dbReference type="PRINTS" id="PR01048">
    <property type="entry name" value="Y414FAMILY"/>
</dbReference>
<reference evidence="3 6" key="3">
    <citation type="submission" date="2018-07" db="EMBL/GenBank/DDBJ databases">
        <title>Genome sequence of extremly halophilic archaeon Halopelagius longus strain BC12-B1.</title>
        <authorList>
            <person name="Zhang X."/>
        </authorList>
    </citation>
    <scope>NUCLEOTIDE SEQUENCE [LARGE SCALE GENOMIC DNA]</scope>
    <source>
        <strain evidence="3 6">BC12-B1</strain>
    </source>
</reference>
<evidence type="ECO:0000259" key="1">
    <source>
        <dbReference type="Pfam" id="PF09414"/>
    </source>
</evidence>
<organism evidence="4 5">
    <name type="scientific">Halopelagius longus</name>
    <dbReference type="NCBI Taxonomy" id="1236180"/>
    <lineage>
        <taxon>Archaea</taxon>
        <taxon>Methanobacteriati</taxon>
        <taxon>Methanobacteriota</taxon>
        <taxon>Stenosarchaea group</taxon>
        <taxon>Halobacteria</taxon>
        <taxon>Halobacteriales</taxon>
        <taxon>Haloferacaceae</taxon>
    </lineage>
</organism>
<keyword evidence="4" id="KW-0436">Ligase</keyword>
<reference evidence="5" key="1">
    <citation type="submission" date="2016-10" db="EMBL/GenBank/DDBJ databases">
        <authorList>
            <person name="Varghese N."/>
            <person name="Submissions S."/>
        </authorList>
    </citation>
    <scope>NUCLEOTIDE SEQUENCE [LARGE SCALE GENOMIC DNA]</scope>
    <source>
        <strain evidence="5">CGMCC 1.12397</strain>
    </source>
</reference>
<feature type="domain" description="RNA ligase Pab1020 C-terminal" evidence="2">
    <location>
        <begin position="248"/>
        <end position="371"/>
    </location>
</feature>
<protein>
    <submittedName>
        <fullName evidence="4">Putative ATP-dependent DNA ligase</fullName>
    </submittedName>
    <submittedName>
        <fullName evidence="3">RNA ligase</fullName>
    </submittedName>
</protein>
<evidence type="ECO:0000313" key="3">
    <source>
        <dbReference type="EMBL" id="RDI69958.1"/>
    </source>
</evidence>
<dbReference type="InterPro" id="IPR021122">
    <property type="entry name" value="RNA_ligase_dom_REL/Rnl2"/>
</dbReference>
<sequence>MDEREYYERLETTAENPSELFEHLEQRCVDGRTYYVMSDARHGVERGTVLFEDADAVVRGYPSTPRILVLDTGVSSFFEEEETVFAEEKLDGFNVRVADVGEPLAFTRGGYVCPYTTARVRELLDLSAFFADHPEKMLCAELIGPETPYTTHDYAGVDTNSVRVFGIRDRESGAPLSVEERRALCEEYEFPQPRLFGPYETAAAAEEVRSVIEELDAADREGVVLKSPDCESMVKYTTESQHHDDLAYAFSLPFERGRDFVFSRVVREAFQAAEFDEDDARLRERARDLGESILLPMVETIEDVRDGEAAGERHTVRGDPEAIDALFDHLSDLSMTLEVEDDCREDGERVVEFVKVAESTTDRVQYYLEGGTYDE</sequence>
<dbReference type="AlphaFoldDB" id="A0A1H1FZ60"/>
<gene>
    <name evidence="3" type="ORF">DWB78_17595</name>
    <name evidence="4" type="ORF">SAMN05216278_3393</name>
</gene>
<dbReference type="Proteomes" id="UP000255421">
    <property type="component" value="Unassembled WGS sequence"/>
</dbReference>
<evidence type="ECO:0000259" key="2">
    <source>
        <dbReference type="Pfam" id="PF18330"/>
    </source>
</evidence>
<keyword evidence="6" id="KW-1185">Reference proteome</keyword>